<dbReference type="AlphaFoldDB" id="A0A803N9G6"/>
<sequence>MSLSHLASKLESASPDVPCLARLMQLLAWNNIYTVDYNRKPTSKDEGEALYGLTPTSRWLLHDNELSLAPMFLTFTHPSMMAPWQEIGRSIKEGGTAFEKAYGERFSKLEGTLVDVGGGIGKAMAKIVEAHPHIKGINFDQPHVVETAPRFQGITHVGGDMFKEIPSADTVFIKSVLHDWGDDDCIKILKNCQKAVSKNKGKVIIVDIVLNPEGRGLFDETKLGCDLLMMALCVGGKERTQHEWNKLLKKAGFAHYNIITIPAFVSIIEAFPTEN</sequence>
<dbReference type="SUPFAM" id="SSF46785">
    <property type="entry name" value="Winged helix' DNA-binding domain"/>
    <property type="match status" value="1"/>
</dbReference>
<keyword evidence="2" id="KW-0808">Transferase</keyword>
<evidence type="ECO:0000256" key="3">
    <source>
        <dbReference type="ARBA" id="ARBA00022691"/>
    </source>
</evidence>
<keyword evidence="6" id="KW-1185">Reference proteome</keyword>
<dbReference type="InterPro" id="IPR036388">
    <property type="entry name" value="WH-like_DNA-bd_sf"/>
</dbReference>
<dbReference type="GO" id="GO:0032259">
    <property type="term" value="P:methylation"/>
    <property type="evidence" value="ECO:0007669"/>
    <property type="project" value="UniProtKB-KW"/>
</dbReference>
<reference evidence="5" key="1">
    <citation type="journal article" date="2017" name="Nature">
        <title>The genome of Chenopodium quinoa.</title>
        <authorList>
            <person name="Jarvis D.E."/>
            <person name="Ho Y.S."/>
            <person name="Lightfoot D.J."/>
            <person name="Schmoeckel S.M."/>
            <person name="Li B."/>
            <person name="Borm T.J.A."/>
            <person name="Ohyanagi H."/>
            <person name="Mineta K."/>
            <person name="Michell C.T."/>
            <person name="Saber N."/>
            <person name="Kharbatia N.M."/>
            <person name="Rupper R.R."/>
            <person name="Sharp A.R."/>
            <person name="Dally N."/>
            <person name="Boughton B.A."/>
            <person name="Woo Y.H."/>
            <person name="Gao G."/>
            <person name="Schijlen E.G.W.M."/>
            <person name="Guo X."/>
            <person name="Momin A.A."/>
            <person name="Negrao S."/>
            <person name="Al-Babili S."/>
            <person name="Gehring C."/>
            <person name="Roessner U."/>
            <person name="Jung C."/>
            <person name="Murphy K."/>
            <person name="Arold S.T."/>
            <person name="Gojobori T."/>
            <person name="van der Linden C.G."/>
            <person name="van Loo E.N."/>
            <person name="Jellen E.N."/>
            <person name="Maughan P.J."/>
            <person name="Tester M."/>
        </authorList>
    </citation>
    <scope>NUCLEOTIDE SEQUENCE [LARGE SCALE GENOMIC DNA]</scope>
    <source>
        <strain evidence="5">cv. PI 614886</strain>
    </source>
</reference>
<dbReference type="InterPro" id="IPR029063">
    <property type="entry name" value="SAM-dependent_MTases_sf"/>
</dbReference>
<dbReference type="InterPro" id="IPR016461">
    <property type="entry name" value="COMT-like"/>
</dbReference>
<accession>A0A803N9G6</accession>
<dbReference type="GO" id="GO:0008171">
    <property type="term" value="F:O-methyltransferase activity"/>
    <property type="evidence" value="ECO:0007669"/>
    <property type="project" value="InterPro"/>
</dbReference>
<evidence type="ECO:0000256" key="1">
    <source>
        <dbReference type="ARBA" id="ARBA00022603"/>
    </source>
</evidence>
<keyword evidence="3" id="KW-0949">S-adenosyl-L-methionine</keyword>
<evidence type="ECO:0000313" key="6">
    <source>
        <dbReference type="Proteomes" id="UP000596660"/>
    </source>
</evidence>
<evidence type="ECO:0000313" key="5">
    <source>
        <dbReference type="EnsemblPlants" id="AUR62042600-RA:cds"/>
    </source>
</evidence>
<dbReference type="Gramene" id="AUR62042600-RA">
    <property type="protein sequence ID" value="AUR62042600-RA:cds"/>
    <property type="gene ID" value="AUR62042600"/>
</dbReference>
<organism evidence="5 6">
    <name type="scientific">Chenopodium quinoa</name>
    <name type="common">Quinoa</name>
    <dbReference type="NCBI Taxonomy" id="63459"/>
    <lineage>
        <taxon>Eukaryota</taxon>
        <taxon>Viridiplantae</taxon>
        <taxon>Streptophyta</taxon>
        <taxon>Embryophyta</taxon>
        <taxon>Tracheophyta</taxon>
        <taxon>Spermatophyta</taxon>
        <taxon>Magnoliopsida</taxon>
        <taxon>eudicotyledons</taxon>
        <taxon>Gunneridae</taxon>
        <taxon>Pentapetalae</taxon>
        <taxon>Caryophyllales</taxon>
        <taxon>Chenopodiaceae</taxon>
        <taxon>Chenopodioideae</taxon>
        <taxon>Atripliceae</taxon>
        <taxon>Chenopodium</taxon>
    </lineage>
</organism>
<dbReference type="EnsemblPlants" id="AUR62042600-RA">
    <property type="protein sequence ID" value="AUR62042600-RA:cds"/>
    <property type="gene ID" value="AUR62042600"/>
</dbReference>
<dbReference type="InterPro" id="IPR036390">
    <property type="entry name" value="WH_DNA-bd_sf"/>
</dbReference>
<protein>
    <recommendedName>
        <fullName evidence="4">O-methyltransferase C-terminal domain-containing protein</fullName>
    </recommendedName>
</protein>
<keyword evidence="1" id="KW-0489">Methyltransferase</keyword>
<dbReference type="Gene3D" id="3.40.50.150">
    <property type="entry name" value="Vaccinia Virus protein VP39"/>
    <property type="match status" value="1"/>
</dbReference>
<evidence type="ECO:0000259" key="4">
    <source>
        <dbReference type="Pfam" id="PF00891"/>
    </source>
</evidence>
<dbReference type="SUPFAM" id="SSF53335">
    <property type="entry name" value="S-adenosyl-L-methionine-dependent methyltransferases"/>
    <property type="match status" value="1"/>
</dbReference>
<evidence type="ECO:0000256" key="2">
    <source>
        <dbReference type="ARBA" id="ARBA00022679"/>
    </source>
</evidence>
<dbReference type="InterPro" id="IPR001077">
    <property type="entry name" value="COMT_C"/>
</dbReference>
<name>A0A803N9G6_CHEQI</name>
<feature type="domain" description="O-methyltransferase C-terminal" evidence="4">
    <location>
        <begin position="111"/>
        <end position="254"/>
    </location>
</feature>
<dbReference type="Gene3D" id="1.10.10.10">
    <property type="entry name" value="Winged helix-like DNA-binding domain superfamily/Winged helix DNA-binding domain"/>
    <property type="match status" value="1"/>
</dbReference>
<reference evidence="5" key="2">
    <citation type="submission" date="2021-03" db="UniProtKB">
        <authorList>
            <consortium name="EnsemblPlants"/>
        </authorList>
    </citation>
    <scope>IDENTIFICATION</scope>
</reference>
<dbReference type="Pfam" id="PF00891">
    <property type="entry name" value="Methyltransf_2"/>
    <property type="match status" value="1"/>
</dbReference>
<dbReference type="PROSITE" id="PS51683">
    <property type="entry name" value="SAM_OMT_II"/>
    <property type="match status" value="1"/>
</dbReference>
<dbReference type="OMA" id="WAYASAH"/>
<proteinExistence type="predicted"/>
<dbReference type="Proteomes" id="UP000596660">
    <property type="component" value="Unplaced"/>
</dbReference>
<dbReference type="PANTHER" id="PTHR11746">
    <property type="entry name" value="O-METHYLTRANSFERASE"/>
    <property type="match status" value="1"/>
</dbReference>